<dbReference type="Gene3D" id="3.30.2460.20">
    <property type="match status" value="1"/>
</dbReference>
<dbReference type="GO" id="GO:0005109">
    <property type="term" value="F:frizzled binding"/>
    <property type="evidence" value="ECO:0007669"/>
    <property type="project" value="TreeGrafter"/>
</dbReference>
<dbReference type="FunFam" id="3.30.2460.20:FF:000001">
    <property type="entry name" value="Wnt homolog"/>
    <property type="match status" value="1"/>
</dbReference>
<evidence type="ECO:0000313" key="10">
    <source>
        <dbReference type="EMBL" id="AGE97664.1"/>
    </source>
</evidence>
<dbReference type="GO" id="GO:0045165">
    <property type="term" value="P:cell fate commitment"/>
    <property type="evidence" value="ECO:0007669"/>
    <property type="project" value="TreeGrafter"/>
</dbReference>
<accession>U5INN5</accession>
<keyword evidence="4" id="KW-0964">Secreted</keyword>
<dbReference type="InterPro" id="IPR043158">
    <property type="entry name" value="Wnt_C"/>
</dbReference>
<dbReference type="AlphaFoldDB" id="U5INN5"/>
<reference evidence="10" key="1">
    <citation type="journal article" date="2013" name="Evol. Dev.">
        <title>Expression of Wnt pathway genes in polyps and medusa-like structures of Ectopleura larynx (Cnidaria: Hydrozoa).</title>
        <authorList>
            <person name="Nawrocki A.M."/>
            <person name="Cartwright P."/>
        </authorList>
    </citation>
    <scope>NUCLEOTIDE SEQUENCE</scope>
</reference>
<comment type="function">
    <text evidence="9">Ligand for members of the frizzled family of seven transmembrane receptors.</text>
</comment>
<evidence type="ECO:0000256" key="4">
    <source>
        <dbReference type="ARBA" id="ARBA00022525"/>
    </source>
</evidence>
<dbReference type="GO" id="GO:0030182">
    <property type="term" value="P:neuron differentiation"/>
    <property type="evidence" value="ECO:0007669"/>
    <property type="project" value="TreeGrafter"/>
</dbReference>
<dbReference type="InterPro" id="IPR005817">
    <property type="entry name" value="Wnt"/>
</dbReference>
<evidence type="ECO:0000256" key="6">
    <source>
        <dbReference type="ARBA" id="ARBA00022687"/>
    </source>
</evidence>
<keyword evidence="7" id="KW-1015">Disulfide bond</keyword>
<dbReference type="Pfam" id="PF00110">
    <property type="entry name" value="wnt"/>
    <property type="match status" value="1"/>
</dbReference>
<evidence type="ECO:0000256" key="3">
    <source>
        <dbReference type="ARBA" id="ARBA00022473"/>
    </source>
</evidence>
<keyword evidence="6 9" id="KW-0879">Wnt signaling pathway</keyword>
<evidence type="ECO:0000256" key="9">
    <source>
        <dbReference type="RuleBase" id="RU003500"/>
    </source>
</evidence>
<comment type="subcellular location">
    <subcellularLocation>
        <location evidence="1 9">Secreted</location>
        <location evidence="1 9">Extracellular space</location>
        <location evidence="1 9">Extracellular matrix</location>
    </subcellularLocation>
</comment>
<gene>
    <name evidence="10" type="primary">WntX1A</name>
</gene>
<dbReference type="EMBL" id="KC136815">
    <property type="protein sequence ID" value="AGE97664.1"/>
    <property type="molecule type" value="mRNA"/>
</dbReference>
<proteinExistence type="evidence at transcript level"/>
<comment type="similarity">
    <text evidence="2 9">Belongs to the Wnt family.</text>
</comment>
<dbReference type="GO" id="GO:0005615">
    <property type="term" value="C:extracellular space"/>
    <property type="evidence" value="ECO:0007669"/>
    <property type="project" value="TreeGrafter"/>
</dbReference>
<dbReference type="SMART" id="SM00097">
    <property type="entry name" value="WNT1"/>
    <property type="match status" value="1"/>
</dbReference>
<dbReference type="PRINTS" id="PR01349">
    <property type="entry name" value="WNTPROTEIN"/>
</dbReference>
<evidence type="ECO:0000256" key="8">
    <source>
        <dbReference type="ARBA" id="ARBA00023288"/>
    </source>
</evidence>
<dbReference type="PANTHER" id="PTHR12027">
    <property type="entry name" value="WNT RELATED"/>
    <property type="match status" value="1"/>
</dbReference>
<keyword evidence="3 9" id="KW-0217">Developmental protein</keyword>
<protein>
    <recommendedName>
        <fullName evidence="9">Protein Wnt</fullName>
    </recommendedName>
</protein>
<evidence type="ECO:0000256" key="2">
    <source>
        <dbReference type="ARBA" id="ARBA00005683"/>
    </source>
</evidence>
<keyword evidence="5" id="KW-0272">Extracellular matrix</keyword>
<sequence>CVCHGLSGACNMRTCRFALPRFSSVGDTLYQQYHGAIYATLDQKHNRLVAVHPDVKQHTPSDLVYLEGSPDYCIRDRKQGTLGLAGRFCNKTSNGSDGCRIMCCDGGIHTKKVIVKTDCNCKFNWCCKLNCQTCEKEVKHHFCHGEKKKKKKRKREKNKIKTND</sequence>
<name>U5INN5_9CNID</name>
<dbReference type="GO" id="GO:0060070">
    <property type="term" value="P:canonical Wnt signaling pathway"/>
    <property type="evidence" value="ECO:0007669"/>
    <property type="project" value="TreeGrafter"/>
</dbReference>
<organism evidence="10">
    <name type="scientific">Ectopleura larynx</name>
    <dbReference type="NCBI Taxonomy" id="264052"/>
    <lineage>
        <taxon>Eukaryota</taxon>
        <taxon>Metazoa</taxon>
        <taxon>Cnidaria</taxon>
        <taxon>Hydrozoa</taxon>
        <taxon>Hydroidolina</taxon>
        <taxon>Anthoathecata</taxon>
        <taxon>Aplanulata</taxon>
        <taxon>Tubulariidae</taxon>
        <taxon>Ectopleura</taxon>
    </lineage>
</organism>
<evidence type="ECO:0000256" key="7">
    <source>
        <dbReference type="ARBA" id="ARBA00023157"/>
    </source>
</evidence>
<keyword evidence="8" id="KW-0449">Lipoprotein</keyword>
<evidence type="ECO:0000256" key="5">
    <source>
        <dbReference type="ARBA" id="ARBA00022530"/>
    </source>
</evidence>
<evidence type="ECO:0000256" key="1">
    <source>
        <dbReference type="ARBA" id="ARBA00004498"/>
    </source>
</evidence>
<feature type="non-terminal residue" evidence="10">
    <location>
        <position position="1"/>
    </location>
</feature>
<dbReference type="GO" id="GO:0005125">
    <property type="term" value="F:cytokine activity"/>
    <property type="evidence" value="ECO:0007669"/>
    <property type="project" value="TreeGrafter"/>
</dbReference>